<keyword evidence="2" id="KW-0479">Metal-binding</keyword>
<dbReference type="SUPFAM" id="SSF51412">
    <property type="entry name" value="Inosine monophosphate dehydrogenase (IMPDH)"/>
    <property type="match status" value="1"/>
</dbReference>
<dbReference type="GO" id="GO:0006183">
    <property type="term" value="P:GTP biosynthetic process"/>
    <property type="evidence" value="ECO:0007669"/>
    <property type="project" value="TreeGrafter"/>
</dbReference>
<evidence type="ECO:0000256" key="3">
    <source>
        <dbReference type="ARBA" id="ARBA00023002"/>
    </source>
</evidence>
<dbReference type="PROSITE" id="PS51371">
    <property type="entry name" value="CBS"/>
    <property type="match status" value="2"/>
</dbReference>
<dbReference type="InterPro" id="IPR013785">
    <property type="entry name" value="Aldolase_TIM"/>
</dbReference>
<dbReference type="EMBL" id="PFCK01000007">
    <property type="protein sequence ID" value="PIR71865.1"/>
    <property type="molecule type" value="Genomic_DNA"/>
</dbReference>
<keyword evidence="4 5" id="KW-0129">CBS domain</keyword>
<evidence type="ECO:0000313" key="7">
    <source>
        <dbReference type="EMBL" id="PIR71865.1"/>
    </source>
</evidence>
<dbReference type="PANTHER" id="PTHR11911:SF111">
    <property type="entry name" value="INOSINE-5'-MONOPHOSPHATE DEHYDROGENASE"/>
    <property type="match status" value="1"/>
</dbReference>
<dbReference type="FunFam" id="3.20.20.70:FF:000424">
    <property type="entry name" value="Inosine-5'-monophosphate dehydrogenase 2"/>
    <property type="match status" value="1"/>
</dbReference>
<accession>A0A2H0TM32</accession>
<feature type="domain" description="CBS" evidence="6">
    <location>
        <begin position="173"/>
        <end position="236"/>
    </location>
</feature>
<dbReference type="InterPro" id="IPR046342">
    <property type="entry name" value="CBS_dom_sf"/>
</dbReference>
<dbReference type="InterPro" id="IPR000644">
    <property type="entry name" value="CBS_dom"/>
</dbReference>
<gene>
    <name evidence="7" type="ORF">COU43_00145</name>
</gene>
<evidence type="ECO:0000256" key="2">
    <source>
        <dbReference type="ARBA" id="ARBA00022723"/>
    </source>
</evidence>
<keyword evidence="3" id="KW-0560">Oxidoreductase</keyword>
<evidence type="ECO:0000256" key="1">
    <source>
        <dbReference type="ARBA" id="ARBA00005502"/>
    </source>
</evidence>
<proteinExistence type="inferred from homology"/>
<dbReference type="CDD" id="cd04601">
    <property type="entry name" value="CBS_pair_IMPDH"/>
    <property type="match status" value="1"/>
</dbReference>
<dbReference type="InterPro" id="IPR001093">
    <property type="entry name" value="IMP_DH_GMPRt"/>
</dbReference>
<comment type="caution">
    <text evidence="7">The sequence shown here is derived from an EMBL/GenBank/DDBJ whole genome shotgun (WGS) entry which is preliminary data.</text>
</comment>
<name>A0A2H0TM32_9BACT</name>
<dbReference type="Gene3D" id="3.20.20.70">
    <property type="entry name" value="Aldolase class I"/>
    <property type="match status" value="1"/>
</dbReference>
<comment type="similarity">
    <text evidence="1">Belongs to the IMPDH/GMPR family.</text>
</comment>
<dbReference type="AlphaFoldDB" id="A0A2H0TM32"/>
<dbReference type="SUPFAM" id="SSF54631">
    <property type="entry name" value="CBS-domain pair"/>
    <property type="match status" value="1"/>
</dbReference>
<dbReference type="Proteomes" id="UP000228909">
    <property type="component" value="Unassembled WGS sequence"/>
</dbReference>
<evidence type="ECO:0000256" key="4">
    <source>
        <dbReference type="ARBA" id="ARBA00023122"/>
    </source>
</evidence>
<sequence>MAKLHPDLQNKPCRRASSLRGREFWYKDITLIPNRLPDFERDEVDLTTNFTKKIVLKTPFVSSPMDTVTEAEMAILMALMGGIGVIHYNFQTIDEQIKEVEKVKRFEAGFVFNPVVLSPENTIKDVYNIKEKYGFFSVPITEDGTLNSKLMGIVTHRDVRYRKDMDTKLKTVMTPREKLIIGKKSETVDKNDLNSANKILRENNLDTLIIVDGADKVTALVTDSDIRKNEQFPLATKNENKQLKVFIAVESRLKLAKERIGKAFDAGVDGIVIDASVVFKEQLEIAKWVKQNFPKLEVVLGNIDSG</sequence>
<evidence type="ECO:0000313" key="8">
    <source>
        <dbReference type="Proteomes" id="UP000228909"/>
    </source>
</evidence>
<dbReference type="GO" id="GO:0046872">
    <property type="term" value="F:metal ion binding"/>
    <property type="evidence" value="ECO:0007669"/>
    <property type="project" value="UniProtKB-KW"/>
</dbReference>
<dbReference type="PANTHER" id="PTHR11911">
    <property type="entry name" value="INOSINE-5-MONOPHOSPHATE DEHYDROGENASE RELATED"/>
    <property type="match status" value="1"/>
</dbReference>
<evidence type="ECO:0000256" key="5">
    <source>
        <dbReference type="PROSITE-ProRule" id="PRU00703"/>
    </source>
</evidence>
<feature type="domain" description="CBS" evidence="6">
    <location>
        <begin position="110"/>
        <end position="169"/>
    </location>
</feature>
<dbReference type="Pfam" id="PF00571">
    <property type="entry name" value="CBS"/>
    <property type="match status" value="1"/>
</dbReference>
<organism evidence="7 8">
    <name type="scientific">Candidatus Nealsonbacteria bacterium CG10_big_fil_rev_8_21_14_0_10_37_25</name>
    <dbReference type="NCBI Taxonomy" id="1974711"/>
    <lineage>
        <taxon>Bacteria</taxon>
        <taxon>Candidatus Nealsoniibacteriota</taxon>
    </lineage>
</organism>
<evidence type="ECO:0000259" key="6">
    <source>
        <dbReference type="PROSITE" id="PS51371"/>
    </source>
</evidence>
<dbReference type="GO" id="GO:0003938">
    <property type="term" value="F:IMP dehydrogenase activity"/>
    <property type="evidence" value="ECO:0007669"/>
    <property type="project" value="InterPro"/>
</dbReference>
<dbReference type="SMART" id="SM01240">
    <property type="entry name" value="IMPDH"/>
    <property type="match status" value="1"/>
</dbReference>
<dbReference type="Pfam" id="PF00478">
    <property type="entry name" value="IMPDH"/>
    <property type="match status" value="1"/>
</dbReference>
<protein>
    <recommendedName>
        <fullName evidence="6">CBS domain-containing protein</fullName>
    </recommendedName>
</protein>
<dbReference type="InterPro" id="IPR005990">
    <property type="entry name" value="IMP_DH"/>
</dbReference>
<reference evidence="8" key="1">
    <citation type="submission" date="2017-09" db="EMBL/GenBank/DDBJ databases">
        <title>Depth-based differentiation of microbial function through sediment-hosted aquifers and enrichment of novel symbionts in the deep terrestrial subsurface.</title>
        <authorList>
            <person name="Probst A.J."/>
            <person name="Ladd B."/>
            <person name="Jarett J.K."/>
            <person name="Geller-Mcgrath D.E."/>
            <person name="Sieber C.M.K."/>
            <person name="Emerson J.B."/>
            <person name="Anantharaman K."/>
            <person name="Thomas B.C."/>
            <person name="Malmstrom R."/>
            <person name="Stieglmeier M."/>
            <person name="Klingl A."/>
            <person name="Woyke T."/>
            <person name="Ryan C.M."/>
            <person name="Banfield J.F."/>
        </authorList>
    </citation>
    <scope>NUCLEOTIDE SEQUENCE [LARGE SCALE GENOMIC DNA]</scope>
</reference>
<feature type="non-terminal residue" evidence="7">
    <location>
        <position position="306"/>
    </location>
</feature>
<dbReference type="SMART" id="SM00116">
    <property type="entry name" value="CBS"/>
    <property type="match status" value="2"/>
</dbReference>